<feature type="transmembrane region" description="Helical" evidence="2">
    <location>
        <begin position="15"/>
        <end position="35"/>
    </location>
</feature>
<evidence type="ECO:0008006" key="5">
    <source>
        <dbReference type="Google" id="ProtNLM"/>
    </source>
</evidence>
<proteinExistence type="predicted"/>
<dbReference type="AlphaFoldDB" id="A0A1S1V3M1"/>
<dbReference type="Proteomes" id="UP000180254">
    <property type="component" value="Unassembled WGS sequence"/>
</dbReference>
<dbReference type="RefSeq" id="WP_071064585.1">
    <property type="nucleotide sequence ID" value="NZ_MKIE01000016.1"/>
</dbReference>
<dbReference type="InterPro" id="IPR027981">
    <property type="entry name" value="DUF4446"/>
</dbReference>
<dbReference type="STRING" id="39480.EUAN_23020"/>
<evidence type="ECO:0000256" key="2">
    <source>
        <dbReference type="SAM" id="Phobius"/>
    </source>
</evidence>
<dbReference type="Pfam" id="PF14584">
    <property type="entry name" value="DUF4446"/>
    <property type="match status" value="1"/>
</dbReference>
<comment type="caution">
    <text evidence="3">The sequence shown here is derived from an EMBL/GenBank/DDBJ whole genome shotgun (WGS) entry which is preliminary data.</text>
</comment>
<keyword evidence="2" id="KW-0812">Transmembrane</keyword>
<feature type="coiled-coil region" evidence="1">
    <location>
        <begin position="70"/>
        <end position="97"/>
    </location>
</feature>
<name>A0A1S1V3M1_9FIRM</name>
<organism evidence="3 4">
    <name type="scientific">Andreesenia angusta</name>
    <dbReference type="NCBI Taxonomy" id="39480"/>
    <lineage>
        <taxon>Bacteria</taxon>
        <taxon>Bacillati</taxon>
        <taxon>Bacillota</taxon>
        <taxon>Tissierellia</taxon>
        <taxon>Tissierellales</taxon>
        <taxon>Gottschalkiaceae</taxon>
        <taxon>Andreesenia</taxon>
    </lineage>
</organism>
<evidence type="ECO:0000313" key="3">
    <source>
        <dbReference type="EMBL" id="OHW61311.1"/>
    </source>
</evidence>
<evidence type="ECO:0000256" key="1">
    <source>
        <dbReference type="SAM" id="Coils"/>
    </source>
</evidence>
<dbReference type="OrthoDB" id="5244042at2"/>
<dbReference type="EMBL" id="MKIE01000016">
    <property type="protein sequence ID" value="OHW61311.1"/>
    <property type="molecule type" value="Genomic_DNA"/>
</dbReference>
<evidence type="ECO:0000313" key="4">
    <source>
        <dbReference type="Proteomes" id="UP000180254"/>
    </source>
</evidence>
<gene>
    <name evidence="3" type="ORF">EUAN_23020</name>
</gene>
<protein>
    <recommendedName>
        <fullName evidence="5">DUF4446 family protein</fullName>
    </recommendedName>
</protein>
<keyword evidence="2" id="KW-1133">Transmembrane helix</keyword>
<sequence>MQEIFKILSAYNLEVLGGLAVSVLLLLLLVLANSFRIAKLKKKNESLLKILEFSDGEAMEKSILEAISFREDFESEIARINLEMSEMKEDLSKSIQNVGFIRYNAFGDMGSDLSFSVALLDEKYSGVVITSIYAREDSNVYAKPVVKGESEYKLSVEEIQAIDRAKKTKVEGALNC</sequence>
<keyword evidence="2" id="KW-0472">Membrane</keyword>
<keyword evidence="1" id="KW-0175">Coiled coil</keyword>
<keyword evidence="4" id="KW-1185">Reference proteome</keyword>
<accession>A0A1S1V3M1</accession>
<reference evidence="3 4" key="1">
    <citation type="submission" date="2016-09" db="EMBL/GenBank/DDBJ databases">
        <title>Genome sequence of Eubacterium angustum.</title>
        <authorList>
            <person name="Poehlein A."/>
            <person name="Daniel R."/>
        </authorList>
    </citation>
    <scope>NUCLEOTIDE SEQUENCE [LARGE SCALE GENOMIC DNA]</scope>
    <source>
        <strain evidence="3 4">DSM 1989</strain>
    </source>
</reference>